<dbReference type="AlphaFoldDB" id="A0A8J3YAD9"/>
<dbReference type="Gene3D" id="3.40.50.200">
    <property type="entry name" value="Peptidase S8/S53 domain"/>
    <property type="match status" value="1"/>
</dbReference>
<feature type="active site" description="Charge relay system" evidence="5">
    <location>
        <position position="405"/>
    </location>
</feature>
<dbReference type="RefSeq" id="WP_203939446.1">
    <property type="nucleotide sequence ID" value="NZ_BAAAGJ010000002.1"/>
</dbReference>
<dbReference type="InterPro" id="IPR023828">
    <property type="entry name" value="Peptidase_S8_Ser-AS"/>
</dbReference>
<proteinExistence type="inferred from homology"/>
<dbReference type="InterPro" id="IPR050131">
    <property type="entry name" value="Peptidase_S8_subtilisin-like"/>
</dbReference>
<dbReference type="Proteomes" id="UP000652013">
    <property type="component" value="Unassembled WGS sequence"/>
</dbReference>
<feature type="active site" description="Charge relay system" evidence="5">
    <location>
        <position position="219"/>
    </location>
</feature>
<dbReference type="EMBL" id="BOOY01000026">
    <property type="protein sequence ID" value="GIJ04217.1"/>
    <property type="molecule type" value="Genomic_DNA"/>
</dbReference>
<dbReference type="InterPro" id="IPR000209">
    <property type="entry name" value="Peptidase_S8/S53_dom"/>
</dbReference>
<feature type="domain" description="Peptidase S8/S53" evidence="6">
    <location>
        <begin position="212"/>
        <end position="438"/>
    </location>
</feature>
<keyword evidence="2 5" id="KW-0645">Protease</keyword>
<accession>A0A8J3YAD9</accession>
<evidence type="ECO:0000313" key="8">
    <source>
        <dbReference type="Proteomes" id="UP000652013"/>
    </source>
</evidence>
<dbReference type="PANTHER" id="PTHR43806">
    <property type="entry name" value="PEPTIDASE S8"/>
    <property type="match status" value="1"/>
</dbReference>
<evidence type="ECO:0000256" key="1">
    <source>
        <dbReference type="ARBA" id="ARBA00011073"/>
    </source>
</evidence>
<dbReference type="SUPFAM" id="SSF52743">
    <property type="entry name" value="Subtilisin-like"/>
    <property type="match status" value="1"/>
</dbReference>
<evidence type="ECO:0000313" key="7">
    <source>
        <dbReference type="EMBL" id="GIJ04217.1"/>
    </source>
</evidence>
<dbReference type="Pfam" id="PF17957">
    <property type="entry name" value="Big_7"/>
    <property type="match status" value="2"/>
</dbReference>
<dbReference type="Gene3D" id="2.60.40.10">
    <property type="entry name" value="Immunoglobulins"/>
    <property type="match status" value="2"/>
</dbReference>
<evidence type="ECO:0000256" key="5">
    <source>
        <dbReference type="PROSITE-ProRule" id="PRU01240"/>
    </source>
</evidence>
<gene>
    <name evidence="7" type="ORF">Sya03_35690</name>
</gene>
<sequence>MGGATRRHGWGAVVPLVVGLLVTGVGVPARAAEPVPVPAPGGFAAAQPAYGDATYTPDSTGLDADEGGLTEAQAAAAVATAADQADGAPVSLIVGLTDDATDQAGASDRADRAQVADSAAAPVERAEDETGVAVSVPEPVAGIGAVTVDVPAAGAVEAAAALRADPAVAYVEPDHVAGTDDVSVNDPYRNSQWGLDRTRVPAAWSVTRGSGEVVVAVVDTGVSKVSELSGRVLAGYDFVNNDSNPADDNGHGTQVATVITGAPNNGAGSAGVCWYCRILPVKALGANGSGSYSAIAKSITWAADRRADIINLSLGGDMASQALTEAVAYANARGSLVVAAAGNDGSSALHYPAATAGTLSVGASMSDDRRYPWSNYGASWVDVAAPGCNLAQTHQSKVAWFCGTSSATPFVAGLAALARSLDPEPTATQIRNLLTATAVPVAGGWVGQGRVDAREALTLSAWTNGVAAGQSVRGTFTVQPWYADGLAVTKVVAAIDGTDRSVDTVAPWSLAVDTQGYEGPATLTLTAYNGTTPVGQPISTAIVVDNSIPTVAFASPATGVRVGRTVSVAAHAADSVRVARVELVAGGRVVARDYAAPYVLRWASSGSGVTTLALRVVDSAGNAAAAYRRVTLDNAGPAASFVSGPRSNSRVKSSVRVRVAAGDPAGVARVQLLVNGRVAGTATGAKGAFTVKTAQYGRTLKVKVRAYDRLGNVRSSATRTWRR</sequence>
<dbReference type="PANTHER" id="PTHR43806:SF11">
    <property type="entry name" value="CEREVISIN-RELATED"/>
    <property type="match status" value="1"/>
</dbReference>
<comment type="caution">
    <text evidence="7">The sequence shown here is derived from an EMBL/GenBank/DDBJ whole genome shotgun (WGS) entry which is preliminary data.</text>
</comment>
<dbReference type="InterPro" id="IPR015500">
    <property type="entry name" value="Peptidase_S8_subtilisin-rel"/>
</dbReference>
<evidence type="ECO:0000256" key="3">
    <source>
        <dbReference type="ARBA" id="ARBA00022801"/>
    </source>
</evidence>
<dbReference type="PROSITE" id="PS00138">
    <property type="entry name" value="SUBTILASE_SER"/>
    <property type="match status" value="1"/>
</dbReference>
<evidence type="ECO:0000256" key="4">
    <source>
        <dbReference type="ARBA" id="ARBA00022825"/>
    </source>
</evidence>
<dbReference type="Pfam" id="PF00082">
    <property type="entry name" value="Peptidase_S8"/>
    <property type="match status" value="1"/>
</dbReference>
<protein>
    <recommendedName>
        <fullName evidence="6">Peptidase S8/S53 domain-containing protein</fullName>
    </recommendedName>
</protein>
<evidence type="ECO:0000259" key="6">
    <source>
        <dbReference type="Pfam" id="PF00082"/>
    </source>
</evidence>
<keyword evidence="4 5" id="KW-0720">Serine protease</keyword>
<dbReference type="GO" id="GO:0006508">
    <property type="term" value="P:proteolysis"/>
    <property type="evidence" value="ECO:0007669"/>
    <property type="project" value="UniProtKB-KW"/>
</dbReference>
<comment type="similarity">
    <text evidence="1 5">Belongs to the peptidase S8 family.</text>
</comment>
<organism evidence="7 8">
    <name type="scientific">Spirilliplanes yamanashiensis</name>
    <dbReference type="NCBI Taxonomy" id="42233"/>
    <lineage>
        <taxon>Bacteria</taxon>
        <taxon>Bacillati</taxon>
        <taxon>Actinomycetota</taxon>
        <taxon>Actinomycetes</taxon>
        <taxon>Micromonosporales</taxon>
        <taxon>Micromonosporaceae</taxon>
        <taxon>Spirilliplanes</taxon>
    </lineage>
</organism>
<feature type="active site" description="Charge relay system" evidence="5">
    <location>
        <position position="251"/>
    </location>
</feature>
<dbReference type="PROSITE" id="PS51892">
    <property type="entry name" value="SUBTILASE"/>
    <property type="match status" value="1"/>
</dbReference>
<keyword evidence="8" id="KW-1185">Reference proteome</keyword>
<dbReference type="InterPro" id="IPR036852">
    <property type="entry name" value="Peptidase_S8/S53_dom_sf"/>
</dbReference>
<reference evidence="7" key="1">
    <citation type="submission" date="2021-01" db="EMBL/GenBank/DDBJ databases">
        <title>Whole genome shotgun sequence of Spirilliplanes yamanashiensis NBRC 15828.</title>
        <authorList>
            <person name="Komaki H."/>
            <person name="Tamura T."/>
        </authorList>
    </citation>
    <scope>NUCLEOTIDE SEQUENCE</scope>
    <source>
        <strain evidence="7">NBRC 15828</strain>
    </source>
</reference>
<keyword evidence="3 5" id="KW-0378">Hydrolase</keyword>
<name>A0A8J3YAD9_9ACTN</name>
<evidence type="ECO:0000256" key="2">
    <source>
        <dbReference type="ARBA" id="ARBA00022670"/>
    </source>
</evidence>
<dbReference type="InterPro" id="IPR013783">
    <property type="entry name" value="Ig-like_fold"/>
</dbReference>
<dbReference type="GO" id="GO:0005975">
    <property type="term" value="P:carbohydrate metabolic process"/>
    <property type="evidence" value="ECO:0007669"/>
    <property type="project" value="UniProtKB-ARBA"/>
</dbReference>
<dbReference type="PRINTS" id="PR00723">
    <property type="entry name" value="SUBTILISIN"/>
</dbReference>
<dbReference type="GO" id="GO:0004252">
    <property type="term" value="F:serine-type endopeptidase activity"/>
    <property type="evidence" value="ECO:0007669"/>
    <property type="project" value="UniProtKB-UniRule"/>
</dbReference>